<feature type="region of interest" description="Disordered" evidence="1">
    <location>
        <begin position="57"/>
        <end position="85"/>
    </location>
</feature>
<evidence type="ECO:0000313" key="2">
    <source>
        <dbReference type="EMBL" id="MEQ2299603.1"/>
    </source>
</evidence>
<organism evidence="2 3">
    <name type="scientific">Ameca splendens</name>
    <dbReference type="NCBI Taxonomy" id="208324"/>
    <lineage>
        <taxon>Eukaryota</taxon>
        <taxon>Metazoa</taxon>
        <taxon>Chordata</taxon>
        <taxon>Craniata</taxon>
        <taxon>Vertebrata</taxon>
        <taxon>Euteleostomi</taxon>
        <taxon>Actinopterygii</taxon>
        <taxon>Neopterygii</taxon>
        <taxon>Teleostei</taxon>
        <taxon>Neoteleostei</taxon>
        <taxon>Acanthomorphata</taxon>
        <taxon>Ovalentaria</taxon>
        <taxon>Atherinomorphae</taxon>
        <taxon>Cyprinodontiformes</taxon>
        <taxon>Goodeidae</taxon>
        <taxon>Ameca</taxon>
    </lineage>
</organism>
<keyword evidence="3" id="KW-1185">Reference proteome</keyword>
<proteinExistence type="predicted"/>
<dbReference type="Proteomes" id="UP001469553">
    <property type="component" value="Unassembled WGS sequence"/>
</dbReference>
<dbReference type="EMBL" id="JAHRIP010048266">
    <property type="protein sequence ID" value="MEQ2299603.1"/>
    <property type="molecule type" value="Genomic_DNA"/>
</dbReference>
<sequence length="100" mass="11669">MVEVDRMLPLIKLSVILSVIRVQCRSSVVHKLFLSKIFQEDGEAKRSIEREKVVLHTNSERQSAGSEEQRARVKRQTEVQIKDRHSARTTVRKGKFFQLH</sequence>
<feature type="compositionally biased region" description="Polar residues" evidence="1">
    <location>
        <begin position="57"/>
        <end position="66"/>
    </location>
</feature>
<evidence type="ECO:0000313" key="3">
    <source>
        <dbReference type="Proteomes" id="UP001469553"/>
    </source>
</evidence>
<name>A0ABV0Z0D0_9TELE</name>
<comment type="caution">
    <text evidence="2">The sequence shown here is derived from an EMBL/GenBank/DDBJ whole genome shotgun (WGS) entry which is preliminary data.</text>
</comment>
<gene>
    <name evidence="2" type="ORF">AMECASPLE_016858</name>
</gene>
<reference evidence="2 3" key="1">
    <citation type="submission" date="2021-06" db="EMBL/GenBank/DDBJ databases">
        <authorList>
            <person name="Palmer J.M."/>
        </authorList>
    </citation>
    <scope>NUCLEOTIDE SEQUENCE [LARGE SCALE GENOMIC DNA]</scope>
    <source>
        <strain evidence="2 3">AS_MEX2019</strain>
        <tissue evidence="2">Muscle</tissue>
    </source>
</reference>
<evidence type="ECO:0008006" key="4">
    <source>
        <dbReference type="Google" id="ProtNLM"/>
    </source>
</evidence>
<feature type="non-terminal residue" evidence="2">
    <location>
        <position position="100"/>
    </location>
</feature>
<accession>A0ABV0Z0D0</accession>
<feature type="compositionally biased region" description="Basic and acidic residues" evidence="1">
    <location>
        <begin position="67"/>
        <end position="85"/>
    </location>
</feature>
<evidence type="ECO:0000256" key="1">
    <source>
        <dbReference type="SAM" id="MobiDB-lite"/>
    </source>
</evidence>
<protein>
    <recommendedName>
        <fullName evidence="4">Secreted protein</fullName>
    </recommendedName>
</protein>